<evidence type="ECO:0000313" key="4">
    <source>
        <dbReference type="EMBL" id="RXK55843.1"/>
    </source>
</evidence>
<dbReference type="InterPro" id="IPR004846">
    <property type="entry name" value="T2SS/T3SS_dom"/>
</dbReference>
<dbReference type="OrthoDB" id="182525at2"/>
<evidence type="ECO:0000313" key="5">
    <source>
        <dbReference type="Proteomes" id="UP000290218"/>
    </source>
</evidence>
<proteinExistence type="inferred from homology"/>
<dbReference type="EMBL" id="SDHX01000001">
    <property type="protein sequence ID" value="RXK55843.1"/>
    <property type="molecule type" value="Genomic_DNA"/>
</dbReference>
<comment type="caution">
    <text evidence="4">The sequence shown here is derived from an EMBL/GenBank/DDBJ whole genome shotgun (WGS) entry which is preliminary data.</text>
</comment>
<reference evidence="4 5" key="1">
    <citation type="submission" date="2019-01" db="EMBL/GenBank/DDBJ databases">
        <title>Lacunisphaera sp. strain TWA-58.</title>
        <authorList>
            <person name="Chen W.-M."/>
        </authorList>
    </citation>
    <scope>NUCLEOTIDE SEQUENCE [LARGE SCALE GENOMIC DNA]</scope>
    <source>
        <strain evidence="4 5">TWA-58</strain>
    </source>
</reference>
<evidence type="ECO:0000256" key="1">
    <source>
        <dbReference type="RuleBase" id="RU004003"/>
    </source>
</evidence>
<dbReference type="PANTHER" id="PTHR30604:SF1">
    <property type="entry name" value="DNA UTILIZATION PROTEIN HOFQ"/>
    <property type="match status" value="1"/>
</dbReference>
<evidence type="ECO:0000259" key="3">
    <source>
        <dbReference type="Pfam" id="PF00263"/>
    </source>
</evidence>
<sequence>MSPSPCWKIPSLLSCCLVLLSAQPPEEPGADERSRAGGQLLQAVDAAWQLPGPGTLVSEEAAGSNSRSPLQQKLEAIVLPSVNFSAMELSRVATTLSLISAEYDQTTGSAKGVNIVLLDPANANPKISLTLRDISLKRVLDFVVGAAGCDYEVLPDAVVLRPAGRVAELETRFHPVSRSTVLRLTGRAALHNSPAAAPAQDVETEGRAIRTFLQLAGVDFDGTPGSTLAFDGSQIIVTQTVRNLQRLANILARYRDVRQVEIEAKFMEVQQGALEELGVQWSLATKAAPLNGTEARYTTAGGVTRSLAEAFRNATSSQQISISGDGQPAGGLNLPTPAPSLPGGVMLGTGTTPLASITGSIGEFDVNAIVRALAQKSGTELLSAPRLTVLSGNQATITVAQEMRYPQSYGQIQSQVGTGSISGGGSAGVSITSGTPQEFTTRNIGVELRVTPTVEEDNRSISLDLNPKVTEFEGFVEYGGPSVAISGGTTVTVPPGFYQPIFAVREVTTRVTLWDGATLIMGGLTREDVKKVNDKVPILGSVPIIGRLFRTKGESTQKRNLLIFVTANLVTPGGARTGRAVAAGALEENAELPAKTGAPPAAPDRLRSGP</sequence>
<dbReference type="AlphaFoldDB" id="A0A4Q1C9W9"/>
<dbReference type="PANTHER" id="PTHR30604">
    <property type="entry name" value="PROTEIN TRANSPORT PROTEIN HOFQ"/>
    <property type="match status" value="1"/>
</dbReference>
<dbReference type="RefSeq" id="WP_129047209.1">
    <property type="nucleotide sequence ID" value="NZ_SDHX01000001.1"/>
</dbReference>
<keyword evidence="5" id="KW-1185">Reference proteome</keyword>
<evidence type="ECO:0000256" key="2">
    <source>
        <dbReference type="SAM" id="MobiDB-lite"/>
    </source>
</evidence>
<feature type="domain" description="Type II/III secretion system secretin-like" evidence="3">
    <location>
        <begin position="372"/>
        <end position="570"/>
    </location>
</feature>
<feature type="region of interest" description="Disordered" evidence="2">
    <location>
        <begin position="591"/>
        <end position="610"/>
    </location>
</feature>
<protein>
    <recommendedName>
        <fullName evidence="3">Type II/III secretion system secretin-like domain-containing protein</fullName>
    </recommendedName>
</protein>
<name>A0A4Q1C9W9_9BACT</name>
<dbReference type="Proteomes" id="UP000290218">
    <property type="component" value="Unassembled WGS sequence"/>
</dbReference>
<organism evidence="4 5">
    <name type="scientific">Oleiharenicola lentus</name>
    <dbReference type="NCBI Taxonomy" id="2508720"/>
    <lineage>
        <taxon>Bacteria</taxon>
        <taxon>Pseudomonadati</taxon>
        <taxon>Verrucomicrobiota</taxon>
        <taxon>Opitutia</taxon>
        <taxon>Opitutales</taxon>
        <taxon>Opitutaceae</taxon>
        <taxon>Oleiharenicola</taxon>
    </lineage>
</organism>
<accession>A0A4Q1C9W9</accession>
<dbReference type="GO" id="GO:0009306">
    <property type="term" value="P:protein secretion"/>
    <property type="evidence" value="ECO:0007669"/>
    <property type="project" value="InterPro"/>
</dbReference>
<gene>
    <name evidence="4" type="ORF">ESB00_08155</name>
</gene>
<dbReference type="InterPro" id="IPR051808">
    <property type="entry name" value="Type_IV_pilus_biogenesis"/>
</dbReference>
<dbReference type="Pfam" id="PF00263">
    <property type="entry name" value="Secretin"/>
    <property type="match status" value="1"/>
</dbReference>
<comment type="similarity">
    <text evidence="1">Belongs to the bacterial secretin family.</text>
</comment>